<protein>
    <recommendedName>
        <fullName evidence="6">Putative aliphatic sulfonates-binding protein</fullName>
    </recommendedName>
</protein>
<sequence>MKKWILTVAVLMMVALAAAACGTSSNGGNGGNSGKSGNGSAGSATAEATAGQEGDNKGGEEAVKDYKGLKLVLGVQGSGGLWGKAREEKWFEDEFGKLGVTIEWAEFQSGPPMTEAMASGKLDFAGLGNLPVVAAQAAGIPFRIISEALDGKNNVAIIVPPDSEAASISDLKGKKVTVTTGSNAFNFLHRGLKEAGLSSSDIETINLQPNESQPAFEGGNVDAWATWEPYITLEILTGKGKVLADGSDLGILSHSFYIVREKIAADYPELVTLYLSVLEKARLWEENNYEEAVKRYAGERGVPEAVIQGILTNSRQTNIPVSEATAAELQKTADFQFEIKTIRKEIKVADIIDNQFIDAALAAAQP</sequence>
<evidence type="ECO:0000256" key="6">
    <source>
        <dbReference type="ARBA" id="ARBA00070228"/>
    </source>
</evidence>
<feature type="chain" id="PRO_5039033204" description="Putative aliphatic sulfonates-binding protein" evidence="8">
    <location>
        <begin position="20"/>
        <end position="366"/>
    </location>
</feature>
<feature type="domain" description="Solute-binding protein family 3/N-terminal" evidence="9">
    <location>
        <begin position="70"/>
        <end position="300"/>
    </location>
</feature>
<dbReference type="Gene3D" id="3.40.190.10">
    <property type="entry name" value="Periplasmic binding protein-like II"/>
    <property type="match status" value="2"/>
</dbReference>
<dbReference type="EMBL" id="LYPA01000066">
    <property type="protein sequence ID" value="OBR64107.1"/>
    <property type="molecule type" value="Genomic_DNA"/>
</dbReference>
<organism evidence="10 11">
    <name type="scientific">Paenibacillus oryzae</name>
    <dbReference type="NCBI Taxonomy" id="1844972"/>
    <lineage>
        <taxon>Bacteria</taxon>
        <taxon>Bacillati</taxon>
        <taxon>Bacillota</taxon>
        <taxon>Bacilli</taxon>
        <taxon>Bacillales</taxon>
        <taxon>Paenibacillaceae</taxon>
        <taxon>Paenibacillus</taxon>
    </lineage>
</organism>
<feature type="compositionally biased region" description="Low complexity" evidence="7">
    <location>
        <begin position="41"/>
        <end position="51"/>
    </location>
</feature>
<evidence type="ECO:0000256" key="4">
    <source>
        <dbReference type="ARBA" id="ARBA00022729"/>
    </source>
</evidence>
<comment type="caution">
    <text evidence="10">The sequence shown here is derived from an EMBL/GenBank/DDBJ whole genome shotgun (WGS) entry which is preliminary data.</text>
</comment>
<dbReference type="NCBIfam" id="TIGR01728">
    <property type="entry name" value="SsuA_fam"/>
    <property type="match status" value="1"/>
</dbReference>
<evidence type="ECO:0000259" key="9">
    <source>
        <dbReference type="SMART" id="SM00062"/>
    </source>
</evidence>
<feature type="region of interest" description="Disordered" evidence="7">
    <location>
        <begin position="25"/>
        <end position="59"/>
    </location>
</feature>
<dbReference type="GO" id="GO:0042626">
    <property type="term" value="F:ATPase-coupled transmembrane transporter activity"/>
    <property type="evidence" value="ECO:0007669"/>
    <property type="project" value="InterPro"/>
</dbReference>
<dbReference type="FunFam" id="3.40.190.10:FF:000050">
    <property type="entry name" value="Sulfonate ABC transporter substrate-binding protein"/>
    <property type="match status" value="1"/>
</dbReference>
<evidence type="ECO:0000256" key="1">
    <source>
        <dbReference type="ARBA" id="ARBA00004418"/>
    </source>
</evidence>
<proteinExistence type="inferred from homology"/>
<dbReference type="STRING" id="1844972.A7K91_15920"/>
<evidence type="ECO:0000256" key="5">
    <source>
        <dbReference type="ARBA" id="ARBA00055538"/>
    </source>
</evidence>
<dbReference type="Proteomes" id="UP000092024">
    <property type="component" value="Unassembled WGS sequence"/>
</dbReference>
<dbReference type="SMART" id="SM00062">
    <property type="entry name" value="PBPb"/>
    <property type="match status" value="1"/>
</dbReference>
<evidence type="ECO:0000256" key="3">
    <source>
        <dbReference type="ARBA" id="ARBA00022448"/>
    </source>
</evidence>
<feature type="signal peptide" evidence="8">
    <location>
        <begin position="1"/>
        <end position="19"/>
    </location>
</feature>
<dbReference type="AlphaFoldDB" id="A0A1A5YEW0"/>
<comment type="function">
    <text evidence="5">Part of a binding-protein-dependent transport system for aliphatic sulfonates. Putative binding protein.</text>
</comment>
<comment type="similarity">
    <text evidence="2">Belongs to the bacterial solute-binding protein SsuA/TauA family.</text>
</comment>
<dbReference type="GO" id="GO:0016020">
    <property type="term" value="C:membrane"/>
    <property type="evidence" value="ECO:0007669"/>
    <property type="project" value="InterPro"/>
</dbReference>
<keyword evidence="4 8" id="KW-0732">Signal</keyword>
<comment type="subcellular location">
    <subcellularLocation>
        <location evidence="1">Periplasm</location>
    </subcellularLocation>
</comment>
<keyword evidence="3" id="KW-0813">Transport</keyword>
<evidence type="ECO:0000256" key="2">
    <source>
        <dbReference type="ARBA" id="ARBA00010742"/>
    </source>
</evidence>
<reference evidence="10 11" key="1">
    <citation type="submission" date="2016-05" db="EMBL/GenBank/DDBJ databases">
        <title>Paenibacillus oryzae. sp. nov., isolated from the rice root.</title>
        <authorList>
            <person name="Zhang J."/>
            <person name="Zhang X."/>
        </authorList>
    </citation>
    <scope>NUCLEOTIDE SEQUENCE [LARGE SCALE GENOMIC DNA]</scope>
    <source>
        <strain evidence="10 11">1DrF-4</strain>
    </source>
</reference>
<evidence type="ECO:0000256" key="7">
    <source>
        <dbReference type="SAM" id="MobiDB-lite"/>
    </source>
</evidence>
<dbReference type="PANTHER" id="PTHR30024">
    <property type="entry name" value="ALIPHATIC SULFONATES-BINDING PROTEIN-RELATED"/>
    <property type="match status" value="1"/>
</dbReference>
<gene>
    <name evidence="10" type="ORF">A7K91_15920</name>
</gene>
<evidence type="ECO:0000313" key="10">
    <source>
        <dbReference type="EMBL" id="OBR64107.1"/>
    </source>
</evidence>
<keyword evidence="11" id="KW-1185">Reference proteome</keyword>
<dbReference type="RefSeq" id="WP_068685303.1">
    <property type="nucleotide sequence ID" value="NZ_LYPA01000066.1"/>
</dbReference>
<dbReference type="PANTHER" id="PTHR30024:SF42">
    <property type="entry name" value="ALIPHATIC SULFONATES-BINDING PROTEIN-RELATED"/>
    <property type="match status" value="1"/>
</dbReference>
<dbReference type="InterPro" id="IPR010067">
    <property type="entry name" value="ABC_SsuA_sub-bd"/>
</dbReference>
<dbReference type="InterPro" id="IPR015168">
    <property type="entry name" value="SsuA/THI5"/>
</dbReference>
<dbReference type="Pfam" id="PF09084">
    <property type="entry name" value="NMT1"/>
    <property type="match status" value="1"/>
</dbReference>
<feature type="compositionally biased region" description="Gly residues" evidence="7">
    <location>
        <begin position="25"/>
        <end position="40"/>
    </location>
</feature>
<dbReference type="InterPro" id="IPR001638">
    <property type="entry name" value="Solute-binding_3/MltF_N"/>
</dbReference>
<dbReference type="SUPFAM" id="SSF53850">
    <property type="entry name" value="Periplasmic binding protein-like II"/>
    <property type="match status" value="1"/>
</dbReference>
<name>A0A1A5YEW0_9BACL</name>
<dbReference type="PROSITE" id="PS51257">
    <property type="entry name" value="PROKAR_LIPOPROTEIN"/>
    <property type="match status" value="1"/>
</dbReference>
<evidence type="ECO:0000256" key="8">
    <source>
        <dbReference type="SAM" id="SignalP"/>
    </source>
</evidence>
<dbReference type="GO" id="GO:0042597">
    <property type="term" value="C:periplasmic space"/>
    <property type="evidence" value="ECO:0007669"/>
    <property type="project" value="UniProtKB-SubCell"/>
</dbReference>
<accession>A0A1A5YEW0</accession>
<evidence type="ECO:0000313" key="11">
    <source>
        <dbReference type="Proteomes" id="UP000092024"/>
    </source>
</evidence>